<dbReference type="Pfam" id="PF00441">
    <property type="entry name" value="Acyl-CoA_dh_1"/>
    <property type="match status" value="1"/>
</dbReference>
<evidence type="ECO:0000259" key="8">
    <source>
        <dbReference type="Pfam" id="PF02771"/>
    </source>
</evidence>
<dbReference type="InterPro" id="IPR052161">
    <property type="entry name" value="Mycobact_Acyl-CoA_DH"/>
</dbReference>
<dbReference type="PROSITE" id="PS00072">
    <property type="entry name" value="ACYL_COA_DH_1"/>
    <property type="match status" value="1"/>
</dbReference>
<dbReference type="Gene3D" id="1.10.540.10">
    <property type="entry name" value="Acyl-CoA dehydrogenase/oxidase, N-terminal domain"/>
    <property type="match status" value="1"/>
</dbReference>
<evidence type="ECO:0000313" key="10">
    <source>
        <dbReference type="Proteomes" id="UP000636956"/>
    </source>
</evidence>
<dbReference type="RefSeq" id="WP_229662069.1">
    <property type="nucleotide sequence ID" value="NZ_BAABFW010000003.1"/>
</dbReference>
<dbReference type="InterPro" id="IPR037069">
    <property type="entry name" value="AcylCoA_DH/ox_N_sf"/>
</dbReference>
<dbReference type="PANTHER" id="PTHR43292:SF4">
    <property type="entry name" value="ACYL-COA DEHYDROGENASE FADE34"/>
    <property type="match status" value="1"/>
</dbReference>
<dbReference type="AlphaFoldDB" id="A0A917PCM5"/>
<evidence type="ECO:0000256" key="2">
    <source>
        <dbReference type="ARBA" id="ARBA00022630"/>
    </source>
</evidence>
<evidence type="ECO:0000256" key="3">
    <source>
        <dbReference type="ARBA" id="ARBA00022827"/>
    </source>
</evidence>
<dbReference type="GO" id="GO:0050660">
    <property type="term" value="F:flavin adenine dinucleotide binding"/>
    <property type="evidence" value="ECO:0007669"/>
    <property type="project" value="InterPro"/>
</dbReference>
<gene>
    <name evidence="9" type="ORF">GCM10011372_05870</name>
</gene>
<accession>A0A917PCM5</accession>
<comment type="cofactor">
    <cofactor evidence="1 5">
        <name>FAD</name>
        <dbReference type="ChEBI" id="CHEBI:57692"/>
    </cofactor>
</comment>
<evidence type="ECO:0000259" key="7">
    <source>
        <dbReference type="Pfam" id="PF02770"/>
    </source>
</evidence>
<dbReference type="InterPro" id="IPR006091">
    <property type="entry name" value="Acyl-CoA_Oxase/DH_mid-dom"/>
</dbReference>
<reference evidence="9" key="2">
    <citation type="submission" date="2020-09" db="EMBL/GenBank/DDBJ databases">
        <authorList>
            <person name="Sun Q."/>
            <person name="Zhou Y."/>
        </authorList>
    </citation>
    <scope>NUCLEOTIDE SEQUENCE</scope>
    <source>
        <strain evidence="9">CGMCC 1.8984</strain>
    </source>
</reference>
<evidence type="ECO:0000256" key="4">
    <source>
        <dbReference type="ARBA" id="ARBA00023002"/>
    </source>
</evidence>
<dbReference type="InterPro" id="IPR009100">
    <property type="entry name" value="AcylCoA_DH/oxidase_NM_dom_sf"/>
</dbReference>
<dbReference type="PANTHER" id="PTHR43292">
    <property type="entry name" value="ACYL-COA DEHYDROGENASE"/>
    <property type="match status" value="1"/>
</dbReference>
<evidence type="ECO:0000256" key="1">
    <source>
        <dbReference type="ARBA" id="ARBA00001974"/>
    </source>
</evidence>
<dbReference type="InterPro" id="IPR006089">
    <property type="entry name" value="Acyl-CoA_DH_CS"/>
</dbReference>
<feature type="domain" description="Acyl-CoA dehydrogenase/oxidase N-terminal" evidence="8">
    <location>
        <begin position="15"/>
        <end position="129"/>
    </location>
</feature>
<comment type="similarity">
    <text evidence="5">Belongs to the acyl-CoA dehydrogenase family.</text>
</comment>
<proteinExistence type="inferred from homology"/>
<dbReference type="Gene3D" id="2.40.110.10">
    <property type="entry name" value="Butyryl-CoA Dehydrogenase, subunit A, domain 2"/>
    <property type="match status" value="1"/>
</dbReference>
<sequence>MSGTANIMPPASLITDAEMELRAEVRAFLAEQRAGGRRVWAVDSWLSSWDEDFSRELAARGWVGMTVPVEYGGRGRTFKERFAVVEELLAVGAPVAAHWIADRQIAPSLLKFGTEEQKRAYLPRIAAGESYWGIGMSEPNSGSDLASVRTRADRVDGGWTITGSKVWTSGAHRAHAFIVLARSAPLDTDARHAGLSQFIVELAQDGVEVRPIVSMNGDQHFNEVFLDGVFVPDSRVFGEIGRGWQQVTSELGFERSGPERVLSTFPLLTEIVQNVAEGRLDLDADLGRLVARVTGLHQMSMAVSGALQRGESADVSAAVVKVMGTTTEGDVADYADLLLGDGSDVTSELTRLTTRAVDQRPGFTLRGGTSEVLRGVIARGMGLR</sequence>
<evidence type="ECO:0000313" key="9">
    <source>
        <dbReference type="EMBL" id="GGJ70809.1"/>
    </source>
</evidence>
<dbReference type="GO" id="GO:0003995">
    <property type="term" value="F:acyl-CoA dehydrogenase activity"/>
    <property type="evidence" value="ECO:0007669"/>
    <property type="project" value="InterPro"/>
</dbReference>
<keyword evidence="4 5" id="KW-0560">Oxidoreductase</keyword>
<dbReference type="SUPFAM" id="SSF56645">
    <property type="entry name" value="Acyl-CoA dehydrogenase NM domain-like"/>
    <property type="match status" value="1"/>
</dbReference>
<dbReference type="InterPro" id="IPR009075">
    <property type="entry name" value="AcylCo_DH/oxidase_C"/>
</dbReference>
<organism evidence="9 10">
    <name type="scientific">Agromyces bauzanensis</name>
    <dbReference type="NCBI Taxonomy" id="1308924"/>
    <lineage>
        <taxon>Bacteria</taxon>
        <taxon>Bacillati</taxon>
        <taxon>Actinomycetota</taxon>
        <taxon>Actinomycetes</taxon>
        <taxon>Micrococcales</taxon>
        <taxon>Microbacteriaceae</taxon>
        <taxon>Agromyces</taxon>
    </lineage>
</organism>
<keyword evidence="2 5" id="KW-0285">Flavoprotein</keyword>
<dbReference type="Gene3D" id="1.20.140.10">
    <property type="entry name" value="Butyryl-CoA Dehydrogenase, subunit A, domain 3"/>
    <property type="match status" value="1"/>
</dbReference>
<dbReference type="Proteomes" id="UP000636956">
    <property type="component" value="Unassembled WGS sequence"/>
</dbReference>
<comment type="caution">
    <text evidence="9">The sequence shown here is derived from an EMBL/GenBank/DDBJ whole genome shotgun (WGS) entry which is preliminary data.</text>
</comment>
<feature type="domain" description="Acyl-CoA oxidase/dehydrogenase middle" evidence="7">
    <location>
        <begin position="134"/>
        <end position="227"/>
    </location>
</feature>
<protein>
    <submittedName>
        <fullName evidence="9">Acyl-CoA dehydrogenase</fullName>
    </submittedName>
</protein>
<name>A0A917PCM5_9MICO</name>
<dbReference type="InterPro" id="IPR046373">
    <property type="entry name" value="Acyl-CoA_Oxase/DH_mid-dom_sf"/>
</dbReference>
<evidence type="ECO:0000256" key="5">
    <source>
        <dbReference type="RuleBase" id="RU362125"/>
    </source>
</evidence>
<dbReference type="Pfam" id="PF02771">
    <property type="entry name" value="Acyl-CoA_dh_N"/>
    <property type="match status" value="1"/>
</dbReference>
<reference evidence="9" key="1">
    <citation type="journal article" date="2014" name="Int. J. Syst. Evol. Microbiol.">
        <title>Complete genome sequence of Corynebacterium casei LMG S-19264T (=DSM 44701T), isolated from a smear-ripened cheese.</title>
        <authorList>
            <consortium name="US DOE Joint Genome Institute (JGI-PGF)"/>
            <person name="Walter F."/>
            <person name="Albersmeier A."/>
            <person name="Kalinowski J."/>
            <person name="Ruckert C."/>
        </authorList>
    </citation>
    <scope>NUCLEOTIDE SEQUENCE</scope>
    <source>
        <strain evidence="9">CGMCC 1.8984</strain>
    </source>
</reference>
<evidence type="ECO:0000259" key="6">
    <source>
        <dbReference type="Pfam" id="PF00441"/>
    </source>
</evidence>
<keyword evidence="3 5" id="KW-0274">FAD</keyword>
<feature type="domain" description="Acyl-CoA dehydrogenase/oxidase C-terminal" evidence="6">
    <location>
        <begin position="285"/>
        <end position="381"/>
    </location>
</feature>
<dbReference type="FunFam" id="2.40.110.10:FF:000011">
    <property type="entry name" value="Acyl-CoA dehydrogenase FadE34"/>
    <property type="match status" value="1"/>
</dbReference>
<dbReference type="InterPro" id="IPR013786">
    <property type="entry name" value="AcylCoA_DH/ox_N"/>
</dbReference>
<dbReference type="Pfam" id="PF02770">
    <property type="entry name" value="Acyl-CoA_dh_M"/>
    <property type="match status" value="1"/>
</dbReference>
<dbReference type="EMBL" id="BMMD01000002">
    <property type="protein sequence ID" value="GGJ70809.1"/>
    <property type="molecule type" value="Genomic_DNA"/>
</dbReference>
<keyword evidence="10" id="KW-1185">Reference proteome</keyword>
<dbReference type="GO" id="GO:0005886">
    <property type="term" value="C:plasma membrane"/>
    <property type="evidence" value="ECO:0007669"/>
    <property type="project" value="TreeGrafter"/>
</dbReference>